<keyword evidence="2" id="KW-0472">Membrane</keyword>
<dbReference type="Proteomes" id="UP000198802">
    <property type="component" value="Unassembled WGS sequence"/>
</dbReference>
<evidence type="ECO:0008006" key="5">
    <source>
        <dbReference type="Google" id="ProtNLM"/>
    </source>
</evidence>
<evidence type="ECO:0000313" key="4">
    <source>
        <dbReference type="Proteomes" id="UP000198802"/>
    </source>
</evidence>
<feature type="region of interest" description="Disordered" evidence="1">
    <location>
        <begin position="176"/>
        <end position="196"/>
    </location>
</feature>
<keyword evidence="2" id="KW-1133">Transmembrane helix</keyword>
<organism evidence="3 4">
    <name type="scientific">Parafrankia irregularis</name>
    <dbReference type="NCBI Taxonomy" id="795642"/>
    <lineage>
        <taxon>Bacteria</taxon>
        <taxon>Bacillati</taxon>
        <taxon>Actinomycetota</taxon>
        <taxon>Actinomycetes</taxon>
        <taxon>Frankiales</taxon>
        <taxon>Frankiaceae</taxon>
        <taxon>Parafrankia</taxon>
    </lineage>
</organism>
<gene>
    <name evidence="3" type="ORF">Ga0074812_101218</name>
</gene>
<feature type="transmembrane region" description="Helical" evidence="2">
    <location>
        <begin position="21"/>
        <end position="39"/>
    </location>
</feature>
<dbReference type="EMBL" id="FAOZ01000001">
    <property type="protein sequence ID" value="CUU53720.1"/>
    <property type="molecule type" value="Genomic_DNA"/>
</dbReference>
<keyword evidence="4" id="KW-1185">Reference proteome</keyword>
<feature type="transmembrane region" description="Helical" evidence="2">
    <location>
        <begin position="45"/>
        <end position="62"/>
    </location>
</feature>
<dbReference type="RefSeq" id="WP_091270607.1">
    <property type="nucleotide sequence ID" value="NZ_FAOZ01000001.1"/>
</dbReference>
<sequence>MLITSAAEARPEEIRRREQRYVLTMLVRVVCFVLAVVAFSGWLRIVAVALAVILPWIAVVVANGGPAPSDRRQAGFVAKDATTTEPLSLAAGHTIVDATVVDGEQPGDPPPAAAGSDSVDHHDDDVRVGVADSVSGGPAEPGGGDDVDPGSERRGAGGTAGAGTIIDAVVVASTFADSAQPAREPDAGPAAGGPGH</sequence>
<evidence type="ECO:0000256" key="2">
    <source>
        <dbReference type="SAM" id="Phobius"/>
    </source>
</evidence>
<keyword evidence="2" id="KW-0812">Transmembrane</keyword>
<feature type="region of interest" description="Disordered" evidence="1">
    <location>
        <begin position="101"/>
        <end position="161"/>
    </location>
</feature>
<proteinExistence type="predicted"/>
<feature type="compositionally biased region" description="Basic and acidic residues" evidence="1">
    <location>
        <begin position="118"/>
        <end position="127"/>
    </location>
</feature>
<protein>
    <recommendedName>
        <fullName evidence="5">DUF3099 domain-containing protein</fullName>
    </recommendedName>
</protein>
<reference evidence="4" key="1">
    <citation type="submission" date="2015-11" db="EMBL/GenBank/DDBJ databases">
        <authorList>
            <person name="Varghese N."/>
        </authorList>
    </citation>
    <scope>NUCLEOTIDE SEQUENCE [LARGE SCALE GENOMIC DNA]</scope>
    <source>
        <strain evidence="4">DSM 45899</strain>
    </source>
</reference>
<accession>A0A0S4QG60</accession>
<name>A0A0S4QG60_9ACTN</name>
<evidence type="ECO:0000256" key="1">
    <source>
        <dbReference type="SAM" id="MobiDB-lite"/>
    </source>
</evidence>
<evidence type="ECO:0000313" key="3">
    <source>
        <dbReference type="EMBL" id="CUU53720.1"/>
    </source>
</evidence>
<dbReference type="Pfam" id="PF11298">
    <property type="entry name" value="DUF3099"/>
    <property type="match status" value="1"/>
</dbReference>
<dbReference type="InterPro" id="IPR021449">
    <property type="entry name" value="DUF3099"/>
</dbReference>
<dbReference type="AlphaFoldDB" id="A0A0S4QG60"/>